<name>A0A1C7LSI1_GRIFR</name>
<feature type="compositionally biased region" description="Basic and acidic residues" evidence="4">
    <location>
        <begin position="105"/>
        <end position="117"/>
    </location>
</feature>
<dbReference type="GO" id="GO:0000978">
    <property type="term" value="F:RNA polymerase II cis-regulatory region sequence-specific DNA binding"/>
    <property type="evidence" value="ECO:0007669"/>
    <property type="project" value="TreeGrafter"/>
</dbReference>
<dbReference type="SMART" id="SM00398">
    <property type="entry name" value="HMG"/>
    <property type="match status" value="1"/>
</dbReference>
<proteinExistence type="predicted"/>
<dbReference type="Pfam" id="PF00505">
    <property type="entry name" value="HMG_box"/>
    <property type="match status" value="1"/>
</dbReference>
<dbReference type="PANTHER" id="PTHR10270">
    <property type="entry name" value="SOX TRANSCRIPTION FACTOR"/>
    <property type="match status" value="1"/>
</dbReference>
<evidence type="ECO:0000259" key="5">
    <source>
        <dbReference type="PROSITE" id="PS50118"/>
    </source>
</evidence>
<dbReference type="PANTHER" id="PTHR10270:SF161">
    <property type="entry name" value="SEX-DETERMINING REGION Y PROTEIN"/>
    <property type="match status" value="1"/>
</dbReference>
<dbReference type="AlphaFoldDB" id="A0A1C7LSI1"/>
<keyword evidence="7" id="KW-1185">Reference proteome</keyword>
<dbReference type="InterPro" id="IPR036910">
    <property type="entry name" value="HMG_box_dom_sf"/>
</dbReference>
<feature type="DNA-binding region" description="HMG box" evidence="3">
    <location>
        <begin position="118"/>
        <end position="196"/>
    </location>
</feature>
<organism evidence="6 7">
    <name type="scientific">Grifola frondosa</name>
    <name type="common">Maitake</name>
    <name type="synonym">Polyporus frondosus</name>
    <dbReference type="NCBI Taxonomy" id="5627"/>
    <lineage>
        <taxon>Eukaryota</taxon>
        <taxon>Fungi</taxon>
        <taxon>Dikarya</taxon>
        <taxon>Basidiomycota</taxon>
        <taxon>Agaricomycotina</taxon>
        <taxon>Agaricomycetes</taxon>
        <taxon>Polyporales</taxon>
        <taxon>Grifolaceae</taxon>
        <taxon>Grifola</taxon>
    </lineage>
</organism>
<feature type="compositionally biased region" description="Basic residues" evidence="4">
    <location>
        <begin position="204"/>
        <end position="213"/>
    </location>
</feature>
<sequence length="532" mass="58812">MPAHRTRDTCRTLEVATDVLPPPTVSIISPTPRAFTFPINDIRFSTPSSSPFEPLKSIPCTPPPVRAFSPTSSIGSDSSSILSSPSAPASSQASHKRRRSTASDIGERRPKKGDEDYIKRPENAFILFRRKCCEERQAALEEDDGASGPVKKQRQADLSKTISQQWKGLNAEEKQYWEDLAKEKKKEHEAMYPNYVYRPQRVKDKAKPKKGKGRKADGEPETDVDSVSFILPVPSPPRSHSGERVPVGHGHGHPRRAVSAPTPPPAFQTIKLPSVYMPSCPTSPTLIPRISRHSPLSYIPPPTDSDPLTRFEYSPNDTLFSFVIPIYFRTKSPRAFHFSRGIYENLFQVPDQHVVTQGDNESFLHSLNIPQDPLSMSANIVSPAESIASGHMLSPADSSMSSASSHCSAFTPSDALSMMSFTMSNSSGNQHMMGIPENIDNDVNSSELHFGVYGWSSESLWSNMEGILQEDFDLTSIPPVELGVSQFDVTAPSSSEYENGEFIPLSEENDFHDADSGLDPFSGMFPDEHMNW</sequence>
<comment type="caution">
    <text evidence="6">The sequence shown here is derived from an EMBL/GenBank/DDBJ whole genome shotgun (WGS) entry which is preliminary data.</text>
</comment>
<keyword evidence="3" id="KW-0539">Nucleus</keyword>
<dbReference type="GO" id="GO:0000122">
    <property type="term" value="P:negative regulation of transcription by RNA polymerase II"/>
    <property type="evidence" value="ECO:0007669"/>
    <property type="project" value="TreeGrafter"/>
</dbReference>
<dbReference type="SUPFAM" id="SSF47095">
    <property type="entry name" value="HMG-box"/>
    <property type="match status" value="1"/>
</dbReference>
<keyword evidence="1 3" id="KW-0238">DNA-binding</keyword>
<dbReference type="Gene3D" id="1.10.30.10">
    <property type="entry name" value="High mobility group box domain"/>
    <property type="match status" value="1"/>
</dbReference>
<evidence type="ECO:0000256" key="4">
    <source>
        <dbReference type="SAM" id="MobiDB-lite"/>
    </source>
</evidence>
<dbReference type="PROSITE" id="PS50118">
    <property type="entry name" value="HMG_BOX_2"/>
    <property type="match status" value="1"/>
</dbReference>
<feature type="region of interest" description="Disordered" evidence="4">
    <location>
        <begin position="191"/>
        <end position="262"/>
    </location>
</feature>
<feature type="domain" description="HMG box" evidence="5">
    <location>
        <begin position="118"/>
        <end position="196"/>
    </location>
</feature>
<dbReference type="CDD" id="cd01389">
    <property type="entry name" value="HMG-box_ROX1-like"/>
    <property type="match status" value="1"/>
</dbReference>
<gene>
    <name evidence="6" type="primary">ROX1_0</name>
    <name evidence="6" type="ORF">A0H81_12075</name>
</gene>
<dbReference type="InterPro" id="IPR009071">
    <property type="entry name" value="HMG_box_dom"/>
</dbReference>
<dbReference type="GO" id="GO:0030154">
    <property type="term" value="P:cell differentiation"/>
    <property type="evidence" value="ECO:0007669"/>
    <property type="project" value="TreeGrafter"/>
</dbReference>
<dbReference type="OrthoDB" id="6247875at2759"/>
<evidence type="ECO:0000256" key="2">
    <source>
        <dbReference type="ARBA" id="ARBA00023163"/>
    </source>
</evidence>
<feature type="region of interest" description="Disordered" evidence="4">
    <location>
        <begin position="48"/>
        <end position="117"/>
    </location>
</feature>
<dbReference type="OMA" id="ALWANME"/>
<evidence type="ECO:0000313" key="7">
    <source>
        <dbReference type="Proteomes" id="UP000092993"/>
    </source>
</evidence>
<evidence type="ECO:0000256" key="1">
    <source>
        <dbReference type="ARBA" id="ARBA00023125"/>
    </source>
</evidence>
<feature type="compositionally biased region" description="Low complexity" evidence="4">
    <location>
        <begin position="69"/>
        <end position="93"/>
    </location>
</feature>
<dbReference type="STRING" id="5627.A0A1C7LSI1"/>
<dbReference type="GO" id="GO:0001228">
    <property type="term" value="F:DNA-binding transcription activator activity, RNA polymerase II-specific"/>
    <property type="evidence" value="ECO:0007669"/>
    <property type="project" value="TreeGrafter"/>
</dbReference>
<evidence type="ECO:0000313" key="6">
    <source>
        <dbReference type="EMBL" id="OBZ67642.1"/>
    </source>
</evidence>
<dbReference type="InterPro" id="IPR050140">
    <property type="entry name" value="SRY-related_HMG-box_TF-like"/>
</dbReference>
<reference evidence="6 7" key="1">
    <citation type="submission" date="2016-03" db="EMBL/GenBank/DDBJ databases">
        <title>Whole genome sequencing of Grifola frondosa 9006-11.</title>
        <authorList>
            <person name="Min B."/>
            <person name="Park H."/>
            <person name="Kim J.-G."/>
            <person name="Cho H."/>
            <person name="Oh Y.-L."/>
            <person name="Kong W.-S."/>
            <person name="Choi I.-G."/>
        </authorList>
    </citation>
    <scope>NUCLEOTIDE SEQUENCE [LARGE SCALE GENOMIC DNA]</scope>
    <source>
        <strain evidence="6 7">9006-11</strain>
    </source>
</reference>
<protein>
    <submittedName>
        <fullName evidence="6">Repressor ROX1</fullName>
    </submittedName>
</protein>
<accession>A0A1C7LSI1</accession>
<keyword evidence="2" id="KW-0804">Transcription</keyword>
<dbReference type="Proteomes" id="UP000092993">
    <property type="component" value="Unassembled WGS sequence"/>
</dbReference>
<evidence type="ECO:0000256" key="3">
    <source>
        <dbReference type="PROSITE-ProRule" id="PRU00267"/>
    </source>
</evidence>
<dbReference type="EMBL" id="LUGG01000023">
    <property type="protein sequence ID" value="OBZ67642.1"/>
    <property type="molecule type" value="Genomic_DNA"/>
</dbReference>
<dbReference type="GO" id="GO:0005634">
    <property type="term" value="C:nucleus"/>
    <property type="evidence" value="ECO:0007669"/>
    <property type="project" value="UniProtKB-UniRule"/>
</dbReference>
<feature type="region of interest" description="Disordered" evidence="4">
    <location>
        <begin position="140"/>
        <end position="159"/>
    </location>
</feature>